<dbReference type="InterPro" id="IPR006680">
    <property type="entry name" value="Amidohydro-rel"/>
</dbReference>
<dbReference type="InterPro" id="IPR032465">
    <property type="entry name" value="ACMSD"/>
</dbReference>
<keyword evidence="1" id="KW-0456">Lyase</keyword>
<dbReference type="GO" id="GO:0016831">
    <property type="term" value="F:carboxy-lyase activity"/>
    <property type="evidence" value="ECO:0007669"/>
    <property type="project" value="InterPro"/>
</dbReference>
<evidence type="ECO:0000256" key="1">
    <source>
        <dbReference type="ARBA" id="ARBA00023239"/>
    </source>
</evidence>
<dbReference type="PANTHER" id="PTHR21240">
    <property type="entry name" value="2-AMINO-3-CARBOXYLMUCONATE-6-SEMIALDEHYDE DECARBOXYLASE"/>
    <property type="match status" value="1"/>
</dbReference>
<dbReference type="GO" id="GO:0005737">
    <property type="term" value="C:cytoplasm"/>
    <property type="evidence" value="ECO:0007669"/>
    <property type="project" value="TreeGrafter"/>
</dbReference>
<dbReference type="EMBL" id="UINC01083743">
    <property type="protein sequence ID" value="SVC29748.1"/>
    <property type="molecule type" value="Genomic_DNA"/>
</dbReference>
<name>A0A382KYL1_9ZZZZ</name>
<proteinExistence type="predicted"/>
<dbReference type="GO" id="GO:0016787">
    <property type="term" value="F:hydrolase activity"/>
    <property type="evidence" value="ECO:0007669"/>
    <property type="project" value="InterPro"/>
</dbReference>
<evidence type="ECO:0000313" key="3">
    <source>
        <dbReference type="EMBL" id="SVC29748.1"/>
    </source>
</evidence>
<dbReference type="CDD" id="cd01292">
    <property type="entry name" value="metallo-dependent_hydrolases"/>
    <property type="match status" value="1"/>
</dbReference>
<dbReference type="GO" id="GO:0019748">
    <property type="term" value="P:secondary metabolic process"/>
    <property type="evidence" value="ECO:0007669"/>
    <property type="project" value="TreeGrafter"/>
</dbReference>
<feature type="non-terminal residue" evidence="3">
    <location>
        <position position="1"/>
    </location>
</feature>
<organism evidence="3">
    <name type="scientific">marine metagenome</name>
    <dbReference type="NCBI Taxonomy" id="408172"/>
    <lineage>
        <taxon>unclassified sequences</taxon>
        <taxon>metagenomes</taxon>
        <taxon>ecological metagenomes</taxon>
    </lineage>
</organism>
<dbReference type="SUPFAM" id="SSF51556">
    <property type="entry name" value="Metallo-dependent hydrolases"/>
    <property type="match status" value="1"/>
</dbReference>
<accession>A0A382KYL1</accession>
<evidence type="ECO:0000259" key="2">
    <source>
        <dbReference type="Pfam" id="PF04909"/>
    </source>
</evidence>
<dbReference type="AlphaFoldDB" id="A0A382KYL1"/>
<dbReference type="Pfam" id="PF04909">
    <property type="entry name" value="Amidohydro_2"/>
    <property type="match status" value="1"/>
</dbReference>
<feature type="domain" description="Amidohydrolase-related" evidence="2">
    <location>
        <begin position="34"/>
        <end position="262"/>
    </location>
</feature>
<reference evidence="3" key="1">
    <citation type="submission" date="2018-05" db="EMBL/GenBank/DDBJ databases">
        <authorList>
            <person name="Lanie J.A."/>
            <person name="Ng W.-L."/>
            <person name="Kazmierczak K.M."/>
            <person name="Andrzejewski T.M."/>
            <person name="Davidsen T.M."/>
            <person name="Wayne K.J."/>
            <person name="Tettelin H."/>
            <person name="Glass J.I."/>
            <person name="Rusch D."/>
            <person name="Podicherti R."/>
            <person name="Tsui H.-C.T."/>
            <person name="Winkler M.E."/>
        </authorList>
    </citation>
    <scope>NUCLEOTIDE SEQUENCE</scope>
</reference>
<dbReference type="Gene3D" id="3.20.20.140">
    <property type="entry name" value="Metal-dependent hydrolases"/>
    <property type="match status" value="1"/>
</dbReference>
<dbReference type="PANTHER" id="PTHR21240:SF28">
    <property type="entry name" value="ISO-OROTATE DECARBOXYLASE (EUROFUNG)"/>
    <property type="match status" value="1"/>
</dbReference>
<protein>
    <recommendedName>
        <fullName evidence="2">Amidohydrolase-related domain-containing protein</fullName>
    </recommendedName>
</protein>
<dbReference type="InterPro" id="IPR032466">
    <property type="entry name" value="Metal_Hydrolase"/>
</dbReference>
<sequence length="262" mass="28971">CWQSNADFRGGVIMIEGSRVIDFHGHVGRWDIYGMVDNPDLMLQAMDAVGIDHACLFHIFHSDSVSSNDLTARFVARYPDRFVGFAYVSPLISSGCVDELSRAIDELQFSAIKLYPPYTPWPLNQPQWYPIYEFADDRGLTIIFHTDSGPQSRPKFLADIAPRYPNANFVAGHSGNTAEPRREAIAAARACSNVYLETCSTFRTPGVIEELVDGVGVDRVLFGSDMPLMDPRSQIGKIITARISDEAKQKILGGNAGRLLGI</sequence>
<gene>
    <name evidence="3" type="ORF">METZ01_LOCUS282602</name>
</gene>